<feature type="region of interest" description="Disordered" evidence="1">
    <location>
        <begin position="297"/>
        <end position="354"/>
    </location>
</feature>
<dbReference type="Proteomes" id="UP000825434">
    <property type="component" value="Chromosome 4"/>
</dbReference>
<gene>
    <name evidence="2" type="ORF">CA3LBN_003619</name>
</gene>
<keyword evidence="3" id="KW-1185">Reference proteome</keyword>
<proteinExistence type="predicted"/>
<feature type="region of interest" description="Disordered" evidence="1">
    <location>
        <begin position="273"/>
        <end position="292"/>
    </location>
</feature>
<name>A0ABX8I7P3_9ASCO</name>
<organism evidence="2 3">
    <name type="scientific">Candidozyma haemuli</name>
    <dbReference type="NCBI Taxonomy" id="45357"/>
    <lineage>
        <taxon>Eukaryota</taxon>
        <taxon>Fungi</taxon>
        <taxon>Dikarya</taxon>
        <taxon>Ascomycota</taxon>
        <taxon>Saccharomycotina</taxon>
        <taxon>Pichiomycetes</taxon>
        <taxon>Metschnikowiaceae</taxon>
        <taxon>Candidozyma</taxon>
    </lineage>
</organism>
<evidence type="ECO:0000256" key="1">
    <source>
        <dbReference type="SAM" id="MobiDB-lite"/>
    </source>
</evidence>
<sequence>MTWEDKWLVKYNKREIPNENVFPNVSVFNRKLYTFGGKEEVYIKFDHVDDYIKSYDELAMWDTYSCIFRVSKDDYIIVSRNSDKYAVIGKLSDRYVKKNNLGQYDVQIRNPDEYELNHLSDVFDNEKELTYDLLSEYAELRVKARFDAYMNDVKCGYVPKFSPQTKPIVPLMCPSCRKIGIIELPVAAHHAFFFLDGSVYINHGSATLPIWKDIDEFFYFHTLLMVGRTNYEAGMLAQHLWNQRLDECEVEYRKNEKRFMELIEKGEFPGSPNYRYGEGEGGGSPVSSAGSVNQFNGCGSSKGIRKKESNEEVPRKIYGLPSPEKLKTALTKSQKKKLAKSRRNVAKKLQQLAD</sequence>
<accession>A0ABX8I7P3</accession>
<feature type="compositionally biased region" description="Basic residues" evidence="1">
    <location>
        <begin position="333"/>
        <end position="346"/>
    </location>
</feature>
<dbReference type="EMBL" id="CP076664">
    <property type="protein sequence ID" value="QWU89296.1"/>
    <property type="molecule type" value="Genomic_DNA"/>
</dbReference>
<reference evidence="2 3" key="1">
    <citation type="submission" date="2021-06" db="EMBL/GenBank/DDBJ databases">
        <title>Candida outbreak in Lebanon.</title>
        <authorList>
            <person name="Finianos M."/>
        </authorList>
    </citation>
    <scope>NUCLEOTIDE SEQUENCE [LARGE SCALE GENOMIC DNA]</scope>
    <source>
        <strain evidence="2">CA3LBN</strain>
    </source>
</reference>
<evidence type="ECO:0000313" key="2">
    <source>
        <dbReference type="EMBL" id="QWU89296.1"/>
    </source>
</evidence>
<evidence type="ECO:0000313" key="3">
    <source>
        <dbReference type="Proteomes" id="UP000825434"/>
    </source>
</evidence>
<protein>
    <submittedName>
        <fullName evidence="2">Uncharacterized protein</fullName>
    </submittedName>
</protein>
<feature type="compositionally biased region" description="Basic and acidic residues" evidence="1">
    <location>
        <begin position="306"/>
        <end position="315"/>
    </location>
</feature>